<dbReference type="InterPro" id="IPR014721">
    <property type="entry name" value="Ribsml_uS5_D2-typ_fold_subgr"/>
</dbReference>
<dbReference type="Pfam" id="PF01078">
    <property type="entry name" value="Mg_chelatase"/>
    <property type="match status" value="1"/>
</dbReference>
<dbReference type="Gene3D" id="3.40.50.300">
    <property type="entry name" value="P-loop containing nucleotide triphosphate hydrolases"/>
    <property type="match status" value="1"/>
</dbReference>
<evidence type="ECO:0000313" key="5">
    <source>
        <dbReference type="Proteomes" id="UP001597287"/>
    </source>
</evidence>
<feature type="compositionally biased region" description="Acidic residues" evidence="2">
    <location>
        <begin position="183"/>
        <end position="197"/>
    </location>
</feature>
<dbReference type="Gene3D" id="3.30.230.10">
    <property type="match status" value="1"/>
</dbReference>
<dbReference type="CDD" id="cd00009">
    <property type="entry name" value="AAA"/>
    <property type="match status" value="1"/>
</dbReference>
<comment type="caution">
    <text evidence="4">The sequence shown here is derived from an EMBL/GenBank/DDBJ whole genome shotgun (WGS) entry which is preliminary data.</text>
</comment>
<accession>A0ABW5EHQ2</accession>
<dbReference type="NCBIfam" id="TIGR00368">
    <property type="entry name" value="YifB family Mg chelatase-like AAA ATPase"/>
    <property type="match status" value="1"/>
</dbReference>
<evidence type="ECO:0000256" key="2">
    <source>
        <dbReference type="SAM" id="MobiDB-lite"/>
    </source>
</evidence>
<evidence type="ECO:0000256" key="1">
    <source>
        <dbReference type="ARBA" id="ARBA00006354"/>
    </source>
</evidence>
<dbReference type="InterPro" id="IPR003593">
    <property type="entry name" value="AAA+_ATPase"/>
</dbReference>
<dbReference type="EMBL" id="JBHUIG010000001">
    <property type="protein sequence ID" value="MFD2317226.1"/>
    <property type="molecule type" value="Genomic_DNA"/>
</dbReference>
<dbReference type="InterPro" id="IPR025158">
    <property type="entry name" value="Mg_chelat-rel_C"/>
</dbReference>
<organism evidence="4 5">
    <name type="scientific">Delftia deserti</name>
    <dbReference type="NCBI Taxonomy" id="1651218"/>
    <lineage>
        <taxon>Bacteria</taxon>
        <taxon>Pseudomonadati</taxon>
        <taxon>Pseudomonadota</taxon>
        <taxon>Betaproteobacteria</taxon>
        <taxon>Burkholderiales</taxon>
        <taxon>Comamonadaceae</taxon>
        <taxon>Delftia</taxon>
    </lineage>
</organism>
<dbReference type="PANTHER" id="PTHR32039:SF7">
    <property type="entry name" value="COMPETENCE PROTEIN COMM"/>
    <property type="match status" value="1"/>
</dbReference>
<evidence type="ECO:0000313" key="4">
    <source>
        <dbReference type="EMBL" id="MFD2317226.1"/>
    </source>
</evidence>
<dbReference type="InterPro" id="IPR004482">
    <property type="entry name" value="Mg_chelat-rel"/>
</dbReference>
<feature type="region of interest" description="Disordered" evidence="2">
    <location>
        <begin position="181"/>
        <end position="229"/>
    </location>
</feature>
<keyword evidence="5" id="KW-1185">Reference proteome</keyword>
<reference evidence="5" key="1">
    <citation type="journal article" date="2019" name="Int. J. Syst. Evol. Microbiol.">
        <title>The Global Catalogue of Microorganisms (GCM) 10K type strain sequencing project: providing services to taxonomists for standard genome sequencing and annotation.</title>
        <authorList>
            <consortium name="The Broad Institute Genomics Platform"/>
            <consortium name="The Broad Institute Genome Sequencing Center for Infectious Disease"/>
            <person name="Wu L."/>
            <person name="Ma J."/>
        </authorList>
    </citation>
    <scope>NUCLEOTIDE SEQUENCE [LARGE SCALE GENOMIC DNA]</scope>
    <source>
        <strain evidence="5">CCUG 62793</strain>
    </source>
</reference>
<protein>
    <submittedName>
        <fullName evidence="4">YifB family Mg chelatase-like AAA ATPase</fullName>
    </submittedName>
</protein>
<dbReference type="InterPro" id="IPR020568">
    <property type="entry name" value="Ribosomal_Su5_D2-typ_SF"/>
</dbReference>
<dbReference type="InterPro" id="IPR027417">
    <property type="entry name" value="P-loop_NTPase"/>
</dbReference>
<sequence>MGLALVQSRALLGLAAPRVTVEVHLANGLPSFTLVGLADVEVKEARERVRSALLNSGLEFPSNKRIIVNLAPADLPKDSGRFDLPIALGILAASGQINGDALADYEFAGELSLSGALRPVRGALATALALHRQQDGARLVLPPGSAQEAAFVPSAQVFCAHHLLDVVRRFITRSANALVQAEQETDGADDTGNGEDADGAHDIDSTDSTDDLPAASDARPCPGPGWHAVQPQPAVAVRSSLDLAEVRGQAQARRALEIAAAGGHGLLLVGPPGSGKSMLAQRFADLLPPMSDDEALEAAAIASLAGRFTPERWRQRPTASPHHTASAVALVGGGSPPRPGEISQSHHGVLFLDEFPEFARSALEALREPLETGQITIARAAQRCEFPARFQLVAAMNPCPCGHWGSTVQRCRCTPDKVARYQARISGPLLDRIDLHVEVGALPPQELLAARSGETSEAVRERVVQARTLALQRQGSANHQLQGQALDDHLGLSPEALAFAHKAAARLGWSARSTHRALKVARTIADLAGSAAVETGHVAEAMQYRRVLRLPS</sequence>
<dbReference type="SMART" id="SM00382">
    <property type="entry name" value="AAA"/>
    <property type="match status" value="1"/>
</dbReference>
<dbReference type="Pfam" id="PF13335">
    <property type="entry name" value="Mg_chelatase_C"/>
    <property type="match status" value="1"/>
</dbReference>
<dbReference type="RefSeq" id="WP_312373685.1">
    <property type="nucleotide sequence ID" value="NZ_JBHSIH010000001.1"/>
</dbReference>
<feature type="domain" description="AAA+ ATPase" evidence="3">
    <location>
        <begin position="262"/>
        <end position="443"/>
    </location>
</feature>
<dbReference type="SUPFAM" id="SSF52540">
    <property type="entry name" value="P-loop containing nucleoside triphosphate hydrolases"/>
    <property type="match status" value="1"/>
</dbReference>
<dbReference type="InterPro" id="IPR000523">
    <property type="entry name" value="Mg_chelatse_chII-like_cat_dom"/>
</dbReference>
<dbReference type="InterPro" id="IPR045006">
    <property type="entry name" value="CHLI-like"/>
</dbReference>
<comment type="similarity">
    <text evidence="1">Belongs to the Mg-chelatase subunits D/I family. ComM subfamily.</text>
</comment>
<dbReference type="SUPFAM" id="SSF54211">
    <property type="entry name" value="Ribosomal protein S5 domain 2-like"/>
    <property type="match status" value="1"/>
</dbReference>
<dbReference type="Pfam" id="PF13541">
    <property type="entry name" value="ChlI"/>
    <property type="match status" value="1"/>
</dbReference>
<gene>
    <name evidence="4" type="ORF">ACFSPV_00725</name>
</gene>
<dbReference type="Proteomes" id="UP001597287">
    <property type="component" value="Unassembled WGS sequence"/>
</dbReference>
<name>A0ABW5EHQ2_9BURK</name>
<proteinExistence type="inferred from homology"/>
<evidence type="ECO:0000259" key="3">
    <source>
        <dbReference type="SMART" id="SM00382"/>
    </source>
</evidence>
<dbReference type="PANTHER" id="PTHR32039">
    <property type="entry name" value="MAGNESIUM-CHELATASE SUBUNIT CHLI"/>
    <property type="match status" value="1"/>
</dbReference>